<evidence type="ECO:0000256" key="10">
    <source>
        <dbReference type="ARBA" id="ARBA00023237"/>
    </source>
</evidence>
<keyword evidence="10 11" id="KW-0998">Cell outer membrane</keyword>
<evidence type="ECO:0000256" key="9">
    <source>
        <dbReference type="ARBA" id="ARBA00023136"/>
    </source>
</evidence>
<dbReference type="InterPro" id="IPR012910">
    <property type="entry name" value="Plug_dom"/>
</dbReference>
<dbReference type="InterPro" id="IPR000531">
    <property type="entry name" value="Beta-barrel_TonB"/>
</dbReference>
<evidence type="ECO:0000259" key="14">
    <source>
        <dbReference type="Pfam" id="PF00593"/>
    </source>
</evidence>
<evidence type="ECO:0000256" key="6">
    <source>
        <dbReference type="ARBA" id="ARBA00023004"/>
    </source>
</evidence>
<reference evidence="16" key="2">
    <citation type="submission" date="2023-02" db="EMBL/GenBank/DDBJ databases">
        <authorList>
            <person name="Rayyan A."/>
            <person name="Meyer T."/>
            <person name="Kyndt J.A."/>
        </authorList>
    </citation>
    <scope>NUCLEOTIDE SEQUENCE</scope>
    <source>
        <strain evidence="16">DSM 9987</strain>
    </source>
</reference>
<dbReference type="PROSITE" id="PS52016">
    <property type="entry name" value="TONB_DEPENDENT_REC_3"/>
    <property type="match status" value="1"/>
</dbReference>
<evidence type="ECO:0000256" key="13">
    <source>
        <dbReference type="SAM" id="SignalP"/>
    </source>
</evidence>
<accession>A0ABT5JK96</accession>
<dbReference type="Pfam" id="PF07715">
    <property type="entry name" value="Plug"/>
    <property type="match status" value="1"/>
</dbReference>
<keyword evidence="5 11" id="KW-0812">Transmembrane</keyword>
<evidence type="ECO:0000256" key="5">
    <source>
        <dbReference type="ARBA" id="ARBA00022692"/>
    </source>
</evidence>
<evidence type="ECO:0000256" key="12">
    <source>
        <dbReference type="RuleBase" id="RU003357"/>
    </source>
</evidence>
<keyword evidence="2 11" id="KW-0813">Transport</keyword>
<protein>
    <submittedName>
        <fullName evidence="16">TonB-dependent receptor</fullName>
    </submittedName>
</protein>
<evidence type="ECO:0000256" key="11">
    <source>
        <dbReference type="PROSITE-ProRule" id="PRU01360"/>
    </source>
</evidence>
<evidence type="ECO:0000256" key="4">
    <source>
        <dbReference type="ARBA" id="ARBA00022496"/>
    </source>
</evidence>
<dbReference type="RefSeq" id="WP_272780250.1">
    <property type="nucleotide sequence ID" value="NZ_JAQQLI010000072.1"/>
</dbReference>
<proteinExistence type="inferred from homology"/>
<dbReference type="PANTHER" id="PTHR32552">
    <property type="entry name" value="FERRICHROME IRON RECEPTOR-RELATED"/>
    <property type="match status" value="1"/>
</dbReference>
<dbReference type="Proteomes" id="UP001165652">
    <property type="component" value="Unassembled WGS sequence"/>
</dbReference>
<feature type="domain" description="TonB-dependent receptor-like beta-barrel" evidence="14">
    <location>
        <begin position="276"/>
        <end position="660"/>
    </location>
</feature>
<dbReference type="InterPro" id="IPR039426">
    <property type="entry name" value="TonB-dep_rcpt-like"/>
</dbReference>
<comment type="similarity">
    <text evidence="11 12">Belongs to the TonB-dependent receptor family.</text>
</comment>
<evidence type="ECO:0000313" key="16">
    <source>
        <dbReference type="EMBL" id="MDC7789425.1"/>
    </source>
</evidence>
<reference evidence="16" key="1">
    <citation type="journal article" date="2023" name="Microbiol Resour">
        <title>Genome Sequences of Rhodoplanes serenus and Two Thermotolerant Strains, Rhodoplanes tepidamans and 'Rhodoplanes cryptolactis,' Further Refine the Genus.</title>
        <authorList>
            <person name="Rayyan A.A."/>
            <person name="Kyndt J.A."/>
        </authorList>
    </citation>
    <scope>NUCLEOTIDE SEQUENCE</scope>
    <source>
        <strain evidence="16">DSM 9987</strain>
    </source>
</reference>
<evidence type="ECO:0000313" key="17">
    <source>
        <dbReference type="Proteomes" id="UP001165652"/>
    </source>
</evidence>
<keyword evidence="4" id="KW-0410">Iron transport</keyword>
<evidence type="ECO:0000256" key="8">
    <source>
        <dbReference type="ARBA" id="ARBA00023077"/>
    </source>
</evidence>
<feature type="signal peptide" evidence="13">
    <location>
        <begin position="1"/>
        <end position="25"/>
    </location>
</feature>
<feature type="chain" id="PRO_5045329788" evidence="13">
    <location>
        <begin position="26"/>
        <end position="700"/>
    </location>
</feature>
<dbReference type="PANTHER" id="PTHR32552:SF81">
    <property type="entry name" value="TONB-DEPENDENT OUTER MEMBRANE RECEPTOR"/>
    <property type="match status" value="1"/>
</dbReference>
<evidence type="ECO:0000256" key="1">
    <source>
        <dbReference type="ARBA" id="ARBA00004571"/>
    </source>
</evidence>
<evidence type="ECO:0000256" key="2">
    <source>
        <dbReference type="ARBA" id="ARBA00022448"/>
    </source>
</evidence>
<keyword evidence="17" id="KW-1185">Reference proteome</keyword>
<evidence type="ECO:0000259" key="15">
    <source>
        <dbReference type="Pfam" id="PF07715"/>
    </source>
</evidence>
<dbReference type="EMBL" id="JAQQLI010000072">
    <property type="protein sequence ID" value="MDC7789425.1"/>
    <property type="molecule type" value="Genomic_DNA"/>
</dbReference>
<sequence length="700" mass="75626">MSHRPIRSALLLTPSLLALAGAAHAQTADEAASATAGVVTLEAIEVEARQWREDLAKVPGSVEVLSRETLADPLWSTLGAIPKVSPNVQVEQSSVQSRVVIRGITSANTALQDPVGYLVNDVVLPYGASQAPQIFDLEQMEIAKGPQGSLYGRNTEAGAIKVTTTDPDWVPTAWTRLDGSVRNGGTHWSPALVAAARASGPVWDQIAAGSVAVRAETTDGVYRNLYDGADTGGEVRRWTVSSGVVVRAGPDTDITLKSVVERNDQGKQRMRYLTGRWATPAFTTNYDTPAWDDATTAVQSLRIDHRFGGVDLVSVTGWTHYDRDFQMDLDTGPLATLPTLLSHTDDAWSQEIRLASADKTATVRWLAGLHGFRDLAEIDYRAGTPRVRRLTEIDQTGFAGFGQVEVALTDRLRAGAGSRVEWIRQDGDQQFGSTTTSLVYGARLEQTTLLPRFTLAYDVTPEAMLYGSYARGYLPGGFNYAMATSAATFAYDPEYSWTAEAGVKARLLDGRLAARLALFHTTTKDKQIIDLVPGGAQTIANAARAEIQGVELSLDGRLSERWRAYATLGLQHAEATDYVANVLRNGVLVTVDLSGNRLPMAADVTWSAGLRYDEGQGWFGQLGLRGSGPFWFDSQNTIEQSAFTLVDAEIGRRVGSVEVSLFAANILGESVYSRAVSTTAGIVVEDGNPREIGLRVKATW</sequence>
<keyword evidence="3 11" id="KW-1134">Transmembrane beta strand</keyword>
<dbReference type="Gene3D" id="2.40.170.20">
    <property type="entry name" value="TonB-dependent receptor, beta-barrel domain"/>
    <property type="match status" value="1"/>
</dbReference>
<comment type="subcellular location">
    <subcellularLocation>
        <location evidence="1 11">Cell outer membrane</location>
        <topology evidence="1 11">Multi-pass membrane protein</topology>
    </subcellularLocation>
</comment>
<organism evidence="16 17">
    <name type="scientific">Rhodoplanes tepidamans</name>
    <name type="common">Rhodoplanes cryptolactis</name>
    <dbReference type="NCBI Taxonomy" id="200616"/>
    <lineage>
        <taxon>Bacteria</taxon>
        <taxon>Pseudomonadati</taxon>
        <taxon>Pseudomonadota</taxon>
        <taxon>Alphaproteobacteria</taxon>
        <taxon>Hyphomicrobiales</taxon>
        <taxon>Nitrobacteraceae</taxon>
        <taxon>Rhodoplanes</taxon>
    </lineage>
</organism>
<keyword evidence="16" id="KW-0675">Receptor</keyword>
<keyword evidence="9 11" id="KW-0472">Membrane</keyword>
<keyword evidence="8 12" id="KW-0798">TonB box</keyword>
<dbReference type="InterPro" id="IPR036942">
    <property type="entry name" value="Beta-barrel_TonB_sf"/>
</dbReference>
<keyword evidence="6" id="KW-0408">Iron</keyword>
<evidence type="ECO:0000256" key="3">
    <source>
        <dbReference type="ARBA" id="ARBA00022452"/>
    </source>
</evidence>
<evidence type="ECO:0000256" key="7">
    <source>
        <dbReference type="ARBA" id="ARBA00023065"/>
    </source>
</evidence>
<name>A0ABT5JK96_RHOTP</name>
<gene>
    <name evidence="16" type="ORF">PQJ73_27405</name>
</gene>
<keyword evidence="13" id="KW-0732">Signal</keyword>
<comment type="caution">
    <text evidence="16">The sequence shown here is derived from an EMBL/GenBank/DDBJ whole genome shotgun (WGS) entry which is preliminary data.</text>
</comment>
<keyword evidence="7" id="KW-0406">Ion transport</keyword>
<feature type="domain" description="TonB-dependent receptor plug" evidence="15">
    <location>
        <begin position="55"/>
        <end position="158"/>
    </location>
</feature>
<dbReference type="Pfam" id="PF00593">
    <property type="entry name" value="TonB_dep_Rec_b-barrel"/>
    <property type="match status" value="1"/>
</dbReference>
<dbReference type="SUPFAM" id="SSF56935">
    <property type="entry name" value="Porins"/>
    <property type="match status" value="1"/>
</dbReference>